<proteinExistence type="predicted"/>
<dbReference type="GO" id="GO:0004559">
    <property type="term" value="F:alpha-mannosidase activity"/>
    <property type="evidence" value="ECO:0007669"/>
    <property type="project" value="InterPro"/>
</dbReference>
<dbReference type="GO" id="GO:0009313">
    <property type="term" value="P:oligosaccharide catabolic process"/>
    <property type="evidence" value="ECO:0007669"/>
    <property type="project" value="TreeGrafter"/>
</dbReference>
<evidence type="ECO:0000259" key="3">
    <source>
        <dbReference type="SMART" id="SM00872"/>
    </source>
</evidence>
<dbReference type="InterPro" id="IPR011682">
    <property type="entry name" value="Glyco_hydro_38_C"/>
</dbReference>
<reference evidence="4 5" key="1">
    <citation type="submission" date="2019-10" db="EMBL/GenBank/DDBJ databases">
        <title>Rubrobacter sp nov SCSIO 52090 isolated from a deep-sea sediment in the South China Sea.</title>
        <authorList>
            <person name="Chen R.W."/>
        </authorList>
    </citation>
    <scope>NUCLEOTIDE SEQUENCE [LARGE SCALE GENOMIC DNA]</scope>
    <source>
        <strain evidence="4 5">SCSIO 52909</strain>
    </source>
</reference>
<dbReference type="SUPFAM" id="SSF88688">
    <property type="entry name" value="Families 57/38 glycoside transferase middle domain"/>
    <property type="match status" value="1"/>
</dbReference>
<dbReference type="InterPro" id="IPR027291">
    <property type="entry name" value="Glyco_hydro_38_N_sf"/>
</dbReference>
<keyword evidence="2" id="KW-0326">Glycosidase</keyword>
<accession>A0A6G8QB93</accession>
<dbReference type="SUPFAM" id="SSF88713">
    <property type="entry name" value="Glycoside hydrolase/deacetylase"/>
    <property type="match status" value="1"/>
</dbReference>
<keyword evidence="1" id="KW-0378">Hydrolase</keyword>
<sequence>MIVHMIGNAHIDPVWLWRWQAGVDEALASFRSAADRCDEYPEFVYTRGEAWLFEQVEKIDPELFERVWRHVKEGRWHITGGQYLQPDLNAPTEIGLRRQILRGRRYFEQCFGVSPKVGYNVDSFGHPATLPDILADFGYEGYVFHRPAAHQVELPAQTFRWRGSGGGEVIGFRIAPAYVTRTDDLYGQITIALDAADRNLGHTMCFYGVGNHGGGPTKGNIEYILKNRHSFPDAELRFSTPQAFFDAISDRREDLPVVTEELQRTFPGCYSVMHDVKQEQRLGEHLLDQSERIVENLVEDENEKRDLLGRIDVAWDDLLFTAFHDILAGTSIPAAWRSVRAMQGRARIVGEEVAVEATRRWARRALPPVNQQQIVVLNPDEGPWEGLVEHEPYLDFDAWGNRWLSDTGGGPVDFQLIQPEAGAHVERMIFPASIPARGHAQILVRDDEPPALWKPLTDLEASPDHISNAHLRADLDNSGIRALTVDGRNPLGGGGMRLHLREDHTDTWTFHTNRFDGPVSGVFEGEGWVVEESGPLRARVRLDGTLGGSRVRWTLTLHRDDARLRVGIEVNFNERFELLQMPVHLADPPARRTDGLAGGQVDRAPGPTEWPVQGWSRVDVAGGQLALVTADAYSLSGDGDLWQWTLLRSPRMAWGGGEPLVYGGRDWHTDQGPHAFEFVLLTGESLDEIALRATARQQAQPPILFDRYEGMDRPPWGNSPPRGLWLEAEERAFADGRLPELKDSFEAGAARPLFEKTEQDREG</sequence>
<dbReference type="InterPro" id="IPR000602">
    <property type="entry name" value="Glyco_hydro_38_N"/>
</dbReference>
<gene>
    <name evidence="4" type="ORF">GBA63_14770</name>
</gene>
<dbReference type="SMART" id="SM00872">
    <property type="entry name" value="Alpha-mann_mid"/>
    <property type="match status" value="1"/>
</dbReference>
<feature type="domain" description="Glycoside hydrolase family 38 central" evidence="3">
    <location>
        <begin position="265"/>
        <end position="343"/>
    </location>
</feature>
<dbReference type="InterPro" id="IPR037094">
    <property type="entry name" value="Glyco_hydro_38_cen_sf"/>
</dbReference>
<dbReference type="CDD" id="cd10789">
    <property type="entry name" value="GH38N_AMII_ER_cytosolic"/>
    <property type="match status" value="1"/>
</dbReference>
<keyword evidence="5" id="KW-1185">Reference proteome</keyword>
<evidence type="ECO:0000313" key="5">
    <source>
        <dbReference type="Proteomes" id="UP000501452"/>
    </source>
</evidence>
<dbReference type="InterPro" id="IPR028995">
    <property type="entry name" value="Glyco_hydro_57/38_cen_sf"/>
</dbReference>
<dbReference type="KEGG" id="rub:GBA63_14770"/>
<dbReference type="GO" id="GO:0006013">
    <property type="term" value="P:mannose metabolic process"/>
    <property type="evidence" value="ECO:0007669"/>
    <property type="project" value="InterPro"/>
</dbReference>
<dbReference type="Gene3D" id="3.20.110.10">
    <property type="entry name" value="Glycoside hydrolase 38, N terminal domain"/>
    <property type="match status" value="1"/>
</dbReference>
<organism evidence="4 5">
    <name type="scientific">Rubrobacter tropicus</name>
    <dbReference type="NCBI Taxonomy" id="2653851"/>
    <lineage>
        <taxon>Bacteria</taxon>
        <taxon>Bacillati</taxon>
        <taxon>Actinomycetota</taxon>
        <taxon>Rubrobacteria</taxon>
        <taxon>Rubrobacterales</taxon>
        <taxon>Rubrobacteraceae</taxon>
        <taxon>Rubrobacter</taxon>
    </lineage>
</organism>
<dbReference type="PANTHER" id="PTHR46017">
    <property type="entry name" value="ALPHA-MANNOSIDASE 2C1"/>
    <property type="match status" value="1"/>
</dbReference>
<dbReference type="PANTHER" id="PTHR46017:SF1">
    <property type="entry name" value="ALPHA-MANNOSIDASE 2C1"/>
    <property type="match status" value="1"/>
</dbReference>
<dbReference type="AlphaFoldDB" id="A0A6G8QB93"/>
<evidence type="ECO:0000313" key="4">
    <source>
        <dbReference type="EMBL" id="QIN83755.1"/>
    </source>
</evidence>
<dbReference type="InterPro" id="IPR015341">
    <property type="entry name" value="Glyco_hydro_38_cen"/>
</dbReference>
<dbReference type="InterPro" id="IPR011330">
    <property type="entry name" value="Glyco_hydro/deAcase_b/a-brl"/>
</dbReference>
<dbReference type="Pfam" id="PF07748">
    <property type="entry name" value="Glyco_hydro_38C"/>
    <property type="match status" value="1"/>
</dbReference>
<dbReference type="Gene3D" id="1.20.1270.50">
    <property type="entry name" value="Glycoside hydrolase family 38, central domain"/>
    <property type="match status" value="1"/>
</dbReference>
<dbReference type="Pfam" id="PF09261">
    <property type="entry name" value="Alpha-mann_mid"/>
    <property type="match status" value="1"/>
</dbReference>
<evidence type="ECO:0000256" key="2">
    <source>
        <dbReference type="ARBA" id="ARBA00023295"/>
    </source>
</evidence>
<evidence type="ECO:0000256" key="1">
    <source>
        <dbReference type="ARBA" id="ARBA00022801"/>
    </source>
</evidence>
<dbReference type="EMBL" id="CP045119">
    <property type="protein sequence ID" value="QIN83755.1"/>
    <property type="molecule type" value="Genomic_DNA"/>
</dbReference>
<dbReference type="Proteomes" id="UP000501452">
    <property type="component" value="Chromosome"/>
</dbReference>
<dbReference type="RefSeq" id="WP_166177328.1">
    <property type="nucleotide sequence ID" value="NZ_CP045119.1"/>
</dbReference>
<dbReference type="Gene3D" id="2.70.98.30">
    <property type="entry name" value="Golgi alpha-mannosidase II, domain 4"/>
    <property type="match status" value="1"/>
</dbReference>
<dbReference type="Pfam" id="PF01074">
    <property type="entry name" value="Glyco_hydro_38N"/>
    <property type="match status" value="1"/>
</dbReference>
<protein>
    <recommendedName>
        <fullName evidence="3">Glycoside hydrolase family 38 central domain-containing protein</fullName>
    </recommendedName>
</protein>
<name>A0A6G8QB93_9ACTN</name>